<gene>
    <name evidence="6" type="ORF">LR48_Vigan07g021300</name>
</gene>
<dbReference type="EMBL" id="CM003377">
    <property type="protein sequence ID" value="KOM46509.1"/>
    <property type="molecule type" value="Genomic_DNA"/>
</dbReference>
<dbReference type="Gene3D" id="2.40.330.10">
    <property type="entry name" value="DNA-binding pseudobarrel domain"/>
    <property type="match status" value="1"/>
</dbReference>
<comment type="subcellular location">
    <subcellularLocation>
        <location evidence="1">Nucleus</location>
    </subcellularLocation>
</comment>
<dbReference type="Proteomes" id="UP000053144">
    <property type="component" value="Chromosome 7"/>
</dbReference>
<evidence type="ECO:0000313" key="7">
    <source>
        <dbReference type="Proteomes" id="UP000053144"/>
    </source>
</evidence>
<keyword evidence="2" id="KW-0805">Transcription regulation</keyword>
<accession>A0A0L9UVF5</accession>
<organism evidence="6 7">
    <name type="scientific">Phaseolus angularis</name>
    <name type="common">Azuki bean</name>
    <name type="synonym">Vigna angularis</name>
    <dbReference type="NCBI Taxonomy" id="3914"/>
    <lineage>
        <taxon>Eukaryota</taxon>
        <taxon>Viridiplantae</taxon>
        <taxon>Streptophyta</taxon>
        <taxon>Embryophyta</taxon>
        <taxon>Tracheophyta</taxon>
        <taxon>Spermatophyta</taxon>
        <taxon>Magnoliopsida</taxon>
        <taxon>eudicotyledons</taxon>
        <taxon>Gunneridae</taxon>
        <taxon>Pentapetalae</taxon>
        <taxon>rosids</taxon>
        <taxon>fabids</taxon>
        <taxon>Fabales</taxon>
        <taxon>Fabaceae</taxon>
        <taxon>Papilionoideae</taxon>
        <taxon>50 kb inversion clade</taxon>
        <taxon>NPAAA clade</taxon>
        <taxon>indigoferoid/millettioid clade</taxon>
        <taxon>Phaseoleae</taxon>
        <taxon>Vigna</taxon>
    </lineage>
</organism>
<evidence type="ECO:0000256" key="2">
    <source>
        <dbReference type="ARBA" id="ARBA00023015"/>
    </source>
</evidence>
<dbReference type="Pfam" id="PF03754">
    <property type="entry name" value="At2g31720-like"/>
    <property type="match status" value="1"/>
</dbReference>
<evidence type="ECO:0000256" key="4">
    <source>
        <dbReference type="ARBA" id="ARBA00023163"/>
    </source>
</evidence>
<dbReference type="InterPro" id="IPR005508">
    <property type="entry name" value="At2g31720-like"/>
</dbReference>
<dbReference type="AlphaFoldDB" id="A0A0L9UVF5"/>
<dbReference type="InterPro" id="IPR015300">
    <property type="entry name" value="DNA-bd_pseudobarrel_sf"/>
</dbReference>
<name>A0A0L9UVF5_PHAAN</name>
<dbReference type="OMA" id="KMCLKKW"/>
<dbReference type="GO" id="GO:0003677">
    <property type="term" value="F:DNA binding"/>
    <property type="evidence" value="ECO:0007669"/>
    <property type="project" value="UniProtKB-KW"/>
</dbReference>
<reference evidence="7" key="1">
    <citation type="journal article" date="2015" name="Proc. Natl. Acad. Sci. U.S.A.">
        <title>Genome sequencing of adzuki bean (Vigna angularis) provides insight into high starch and low fat accumulation and domestication.</title>
        <authorList>
            <person name="Yang K."/>
            <person name="Tian Z."/>
            <person name="Chen C."/>
            <person name="Luo L."/>
            <person name="Zhao B."/>
            <person name="Wang Z."/>
            <person name="Yu L."/>
            <person name="Li Y."/>
            <person name="Sun Y."/>
            <person name="Li W."/>
            <person name="Chen Y."/>
            <person name="Li Y."/>
            <person name="Zhang Y."/>
            <person name="Ai D."/>
            <person name="Zhao J."/>
            <person name="Shang C."/>
            <person name="Ma Y."/>
            <person name="Wu B."/>
            <person name="Wang M."/>
            <person name="Gao L."/>
            <person name="Sun D."/>
            <person name="Zhang P."/>
            <person name="Guo F."/>
            <person name="Wang W."/>
            <person name="Li Y."/>
            <person name="Wang J."/>
            <person name="Varshney R.K."/>
            <person name="Wang J."/>
            <person name="Ling H.Q."/>
            <person name="Wan P."/>
        </authorList>
    </citation>
    <scope>NUCLEOTIDE SEQUENCE</scope>
    <source>
        <strain evidence="7">cv. Jingnong 6</strain>
    </source>
</reference>
<evidence type="ECO:0000256" key="1">
    <source>
        <dbReference type="ARBA" id="ARBA00004123"/>
    </source>
</evidence>
<keyword evidence="5" id="KW-0539">Nucleus</keyword>
<protein>
    <submittedName>
        <fullName evidence="6">Uncharacterized protein</fullName>
    </submittedName>
</protein>
<evidence type="ECO:0000256" key="5">
    <source>
        <dbReference type="ARBA" id="ARBA00023242"/>
    </source>
</evidence>
<dbReference type="STRING" id="3914.A0A0L9UVF5"/>
<dbReference type="Gramene" id="KOM46509">
    <property type="protein sequence ID" value="KOM46509"/>
    <property type="gene ID" value="LR48_Vigan07g021300"/>
</dbReference>
<dbReference type="PANTHER" id="PTHR31541">
    <property type="entry name" value="B3 DOMAIN PLANT PROTEIN-RELATED"/>
    <property type="match status" value="1"/>
</dbReference>
<proteinExistence type="predicted"/>
<keyword evidence="4" id="KW-0804">Transcription</keyword>
<evidence type="ECO:0000313" key="6">
    <source>
        <dbReference type="EMBL" id="KOM46509.1"/>
    </source>
</evidence>
<dbReference type="PANTHER" id="PTHR31541:SF25">
    <property type="entry name" value="GAMMA-GLIADIN B"/>
    <property type="match status" value="1"/>
</dbReference>
<dbReference type="GO" id="GO:0005634">
    <property type="term" value="C:nucleus"/>
    <property type="evidence" value="ECO:0007669"/>
    <property type="project" value="UniProtKB-SubCell"/>
</dbReference>
<keyword evidence="3" id="KW-0238">DNA-binding</keyword>
<sequence length="244" mass="28077">MKRIMEEKILRGTEKKKVSNGKTIKNVFSDFLGREDKHEFSIEMGERSLKRKGKEKRMKTKVGCNNDKSKFEYLLEAVSLFSAYEEERNLPDNRHGLRNSETVDSEEEGHLLPREFLEKIKELNGSEIKFVIEKTLFSTDLDPKHARLSIPPSKIANKFLSETEESSLDECIKENGRLVGLLVTVLDPSLKEYKMCLKKWYGEKLHLQLDKGMEPDCSSQSSSTVSYAAPLVFQNLFSVVFRNC</sequence>
<evidence type="ECO:0000256" key="3">
    <source>
        <dbReference type="ARBA" id="ARBA00023125"/>
    </source>
</evidence>